<evidence type="ECO:0000256" key="1">
    <source>
        <dbReference type="SAM" id="MobiDB-lite"/>
    </source>
</evidence>
<feature type="region of interest" description="Disordered" evidence="1">
    <location>
        <begin position="1"/>
        <end position="20"/>
    </location>
</feature>
<evidence type="ECO:0000313" key="2">
    <source>
        <dbReference type="EMBL" id="RPD67143.1"/>
    </source>
</evidence>
<dbReference type="PRINTS" id="PR01217">
    <property type="entry name" value="PRICHEXTENSN"/>
</dbReference>
<feature type="compositionally biased region" description="Polar residues" evidence="1">
    <location>
        <begin position="88"/>
        <end position="97"/>
    </location>
</feature>
<feature type="region of interest" description="Disordered" evidence="1">
    <location>
        <begin position="220"/>
        <end position="312"/>
    </location>
</feature>
<gene>
    <name evidence="2" type="ORF">L227DRAFT_569329</name>
</gene>
<dbReference type="Proteomes" id="UP000313359">
    <property type="component" value="Unassembled WGS sequence"/>
</dbReference>
<dbReference type="EMBL" id="ML122250">
    <property type="protein sequence ID" value="RPD67143.1"/>
    <property type="molecule type" value="Genomic_DNA"/>
</dbReference>
<reference evidence="2" key="1">
    <citation type="journal article" date="2018" name="Genome Biol. Evol.">
        <title>Genomics and development of Lentinus tigrinus, a white-rot wood-decaying mushroom with dimorphic fruiting bodies.</title>
        <authorList>
            <person name="Wu B."/>
            <person name="Xu Z."/>
            <person name="Knudson A."/>
            <person name="Carlson A."/>
            <person name="Chen N."/>
            <person name="Kovaka S."/>
            <person name="LaButti K."/>
            <person name="Lipzen A."/>
            <person name="Pennachio C."/>
            <person name="Riley R."/>
            <person name="Schakwitz W."/>
            <person name="Umezawa K."/>
            <person name="Ohm R.A."/>
            <person name="Grigoriev I.V."/>
            <person name="Nagy L.G."/>
            <person name="Gibbons J."/>
            <person name="Hibbett D."/>
        </authorList>
    </citation>
    <scope>NUCLEOTIDE SEQUENCE [LARGE SCALE GENOMIC DNA]</scope>
    <source>
        <strain evidence="2">ALCF2SS1-6</strain>
    </source>
</reference>
<evidence type="ECO:0000313" key="3">
    <source>
        <dbReference type="Proteomes" id="UP000313359"/>
    </source>
</evidence>
<feature type="compositionally biased region" description="Polar residues" evidence="1">
    <location>
        <begin position="1"/>
        <end position="13"/>
    </location>
</feature>
<dbReference type="AlphaFoldDB" id="A0A5C2ST94"/>
<accession>A0A5C2ST94</accession>
<feature type="region of interest" description="Disordered" evidence="1">
    <location>
        <begin position="74"/>
        <end position="97"/>
    </location>
</feature>
<protein>
    <submittedName>
        <fullName evidence="2">Uncharacterized protein</fullName>
    </submittedName>
</protein>
<name>A0A5C2ST94_9APHY</name>
<organism evidence="2 3">
    <name type="scientific">Lentinus tigrinus ALCF2SS1-6</name>
    <dbReference type="NCBI Taxonomy" id="1328759"/>
    <lineage>
        <taxon>Eukaryota</taxon>
        <taxon>Fungi</taxon>
        <taxon>Dikarya</taxon>
        <taxon>Basidiomycota</taxon>
        <taxon>Agaricomycotina</taxon>
        <taxon>Agaricomycetes</taxon>
        <taxon>Polyporales</taxon>
        <taxon>Polyporaceae</taxon>
        <taxon>Lentinus</taxon>
    </lineage>
</organism>
<feature type="compositionally biased region" description="Basic and acidic residues" evidence="1">
    <location>
        <begin position="183"/>
        <end position="202"/>
    </location>
</feature>
<sequence length="408" mass="46444">MSSNSADQPNTSAAREPEGHSSWFHRPLTIKDGLILLPLASIPYFLIVKRFHALNMELTQLRRASLDFANELRKTRDTTSRPPDVVVSGQSSPSVATSYPLLPPESMESLRSQLVNLHDLAWKVQKTGSVVIKQNDRIMLSQRNIMQSQRNAKVALTSWETQARIWRDKTSRHILGLYKLKGESNAEEVKHERRSSRLEKRQTAPRSWTALLKERDALHNEKAAPLVLPPEPEPTEPPKKTTSTKPSTPPTEPSTPPPSTPPTEPFTPPTEPSTPPTEPFTPPTKPFTPPTEPSTLPAETATPPTELDPTSFDIEHPLQASRQYKEYYGIEPDEPLLLGLLRIRRQLLKRMATAVYHQRVTDPEDFSRHQELAREKQVVKSELENIEHLVRRRQHIMEGERGRRHSRR</sequence>
<keyword evidence="3" id="KW-1185">Reference proteome</keyword>
<feature type="compositionally biased region" description="Pro residues" evidence="1">
    <location>
        <begin position="247"/>
        <end position="292"/>
    </location>
</feature>
<dbReference type="OrthoDB" id="10669578at2759"/>
<feature type="compositionally biased region" description="Low complexity" evidence="1">
    <location>
        <begin position="293"/>
        <end position="310"/>
    </location>
</feature>
<feature type="region of interest" description="Disordered" evidence="1">
    <location>
        <begin position="183"/>
        <end position="208"/>
    </location>
</feature>
<proteinExistence type="predicted"/>